<dbReference type="GO" id="GO:0005096">
    <property type="term" value="F:GTPase activator activity"/>
    <property type="evidence" value="ECO:0007669"/>
    <property type="project" value="UniProtKB-KW"/>
</dbReference>
<reference evidence="6" key="2">
    <citation type="submission" date="2020-02" db="EMBL/GenBank/DDBJ databases">
        <title>Identification and distribution of gene clusters putatively required for synthesis of sphingolipid metabolism inhibitors in phylogenetically diverse species of the filamentous fungus Fusarium.</title>
        <authorList>
            <person name="Kim H.-S."/>
            <person name="Busman M."/>
            <person name="Brown D.W."/>
            <person name="Divon H."/>
            <person name="Uhlig S."/>
            <person name="Proctor R.H."/>
        </authorList>
    </citation>
    <scope>NUCLEOTIDE SEQUENCE</scope>
    <source>
        <strain evidence="6">NRRL 25174</strain>
    </source>
</reference>
<evidence type="ECO:0000259" key="4">
    <source>
        <dbReference type="PROSITE" id="PS50238"/>
    </source>
</evidence>
<dbReference type="OrthoDB" id="437889at2759"/>
<feature type="compositionally biased region" description="Polar residues" evidence="3">
    <location>
        <begin position="1"/>
        <end position="15"/>
    </location>
</feature>
<dbReference type="EMBL" id="PVQB02000254">
    <property type="protein sequence ID" value="KAF4339965.1"/>
    <property type="molecule type" value="Genomic_DNA"/>
</dbReference>
<dbReference type="SUPFAM" id="SSF103657">
    <property type="entry name" value="BAR/IMD domain-like"/>
    <property type="match status" value="1"/>
</dbReference>
<dbReference type="SMART" id="SM00055">
    <property type="entry name" value="FCH"/>
    <property type="match status" value="1"/>
</dbReference>
<dbReference type="AlphaFoldDB" id="A0A9P5AJM1"/>
<dbReference type="Gene3D" id="1.10.555.10">
    <property type="entry name" value="Rho GTPase activation protein"/>
    <property type="match status" value="1"/>
</dbReference>
<gene>
    <name evidence="6" type="ORF">FBEOM_6112</name>
</gene>
<dbReference type="InterPro" id="IPR031160">
    <property type="entry name" value="F_BAR_dom"/>
</dbReference>
<feature type="compositionally biased region" description="Polar residues" evidence="3">
    <location>
        <begin position="455"/>
        <end position="468"/>
    </location>
</feature>
<dbReference type="Proteomes" id="UP000730481">
    <property type="component" value="Unassembled WGS sequence"/>
</dbReference>
<protein>
    <submittedName>
        <fullName evidence="6">GTPase-activating beta-chimerin</fullName>
    </submittedName>
</protein>
<evidence type="ECO:0000256" key="1">
    <source>
        <dbReference type="ARBA" id="ARBA00022468"/>
    </source>
</evidence>
<feature type="compositionally biased region" description="Low complexity" evidence="3">
    <location>
        <begin position="331"/>
        <end position="346"/>
    </location>
</feature>
<evidence type="ECO:0000313" key="7">
    <source>
        <dbReference type="Proteomes" id="UP000730481"/>
    </source>
</evidence>
<dbReference type="CDD" id="cd07652">
    <property type="entry name" value="F-BAR_Rgd1"/>
    <property type="match status" value="1"/>
</dbReference>
<feature type="domain" description="Rho-GAP" evidence="4">
    <location>
        <begin position="574"/>
        <end position="766"/>
    </location>
</feature>
<keyword evidence="1" id="KW-0343">GTPase activation</keyword>
<dbReference type="SUPFAM" id="SSF48350">
    <property type="entry name" value="GTPase activation domain, GAP"/>
    <property type="match status" value="1"/>
</dbReference>
<sequence length="769" mass="82765">MNEYHSSANDAFSPSQERDRSGSMSLGNIPVSPHGPPSDHGGAAVDDITNKEQSPDVGTTSPTQTSGLSGANSEQLKQVSDVLSSEIGIVTLLNRLKQSIASAKEFALFLKKRSSLEEDHANGIRKLTRTTQEVMRRPDHRQGTFGSAYEAMASTHERMAENGIEFAKELHQMHDELMELAGVAERSRKSWKQNGLSAENKVAEMEQTMRKSKAKYDSLAEDYERVKTGESRQSGKMFGLKGHKSAQQHEGELLKKVQAADSTYHGHVQALQAEKAQLVSTTRPEAIRALQDSIKEIDAGISLQMQKFASFNERLLLSNGLSVSPIQGPGAQASSSQRSLRQAASSIDNEKDLNDYVTAQHRSVPPNSGEIKYERNPALNPPGSSGQHNPGGPVQQPAAIVQSPVSQTPPQGGFSGPQPLGPGSRTSTLGLGPITGITGGDSSFPPTDDPRPFSQPHNRSFSQGNMPVQQGAPAQQFPGRGSNQQAAGQRYGNGGSISSSGPPQLGALPFQPSGSPPQQPGPAQAPHEHSGSGVNLGQGPPGATRSPPPYGASSHPPPGPGPGPSGPSKPVFGLPLSRLYERDGLAVPMVVYQCIQAVDMYGLNVEGIYRQSGSMAHIQKLKNMFDTESSNPALDFRNPENFYHDVNSVTGLLKQFFRDLPDPLLTLEYHDSFIAAAKQEDDTLRRDSLHAIINSLPDPNYATLRALTLHLWRVMDNSHNNRMNCHNLAVIFGPTLMGTDPSTAIADAGWQIKAIDTILQNTLQIFDED</sequence>
<dbReference type="InterPro" id="IPR001060">
    <property type="entry name" value="FCH_dom"/>
</dbReference>
<feature type="domain" description="F-BAR" evidence="5">
    <location>
        <begin position="77"/>
        <end position="352"/>
    </location>
</feature>
<organism evidence="6 7">
    <name type="scientific">Fusarium beomiforme</name>
    <dbReference type="NCBI Taxonomy" id="44412"/>
    <lineage>
        <taxon>Eukaryota</taxon>
        <taxon>Fungi</taxon>
        <taxon>Dikarya</taxon>
        <taxon>Ascomycota</taxon>
        <taxon>Pezizomycotina</taxon>
        <taxon>Sordariomycetes</taxon>
        <taxon>Hypocreomycetidae</taxon>
        <taxon>Hypocreales</taxon>
        <taxon>Nectriaceae</taxon>
        <taxon>Fusarium</taxon>
        <taxon>Fusarium burgessii species complex</taxon>
    </lineage>
</organism>
<evidence type="ECO:0000256" key="2">
    <source>
        <dbReference type="PROSITE-ProRule" id="PRU01077"/>
    </source>
</evidence>
<proteinExistence type="predicted"/>
<feature type="compositionally biased region" description="Pro residues" evidence="3">
    <location>
        <begin position="546"/>
        <end position="567"/>
    </location>
</feature>
<name>A0A9P5AJM1_9HYPO</name>
<feature type="region of interest" description="Disordered" evidence="3">
    <location>
        <begin position="327"/>
        <end position="570"/>
    </location>
</feature>
<dbReference type="PROSITE" id="PS51741">
    <property type="entry name" value="F_BAR"/>
    <property type="match status" value="1"/>
</dbReference>
<dbReference type="Gene3D" id="1.20.1270.60">
    <property type="entry name" value="Arfaptin homology (AH) domain/BAR domain"/>
    <property type="match status" value="1"/>
</dbReference>
<feature type="region of interest" description="Disordered" evidence="3">
    <location>
        <begin position="1"/>
        <end position="72"/>
    </location>
</feature>
<dbReference type="PANTHER" id="PTHR23176:SF136">
    <property type="entry name" value="RHO GTPASE ACTIVATOR (RGD1)"/>
    <property type="match status" value="1"/>
</dbReference>
<keyword evidence="2" id="KW-0175">Coiled coil</keyword>
<feature type="compositionally biased region" description="Polar residues" evidence="3">
    <location>
        <begin position="56"/>
        <end position="72"/>
    </location>
</feature>
<evidence type="ECO:0000313" key="6">
    <source>
        <dbReference type="EMBL" id="KAF4339965.1"/>
    </source>
</evidence>
<feature type="compositionally biased region" description="Low complexity" evidence="3">
    <location>
        <begin position="426"/>
        <end position="436"/>
    </location>
</feature>
<dbReference type="Pfam" id="PF00620">
    <property type="entry name" value="RhoGAP"/>
    <property type="match status" value="1"/>
</dbReference>
<dbReference type="SMART" id="SM00324">
    <property type="entry name" value="RhoGAP"/>
    <property type="match status" value="1"/>
</dbReference>
<dbReference type="InterPro" id="IPR027267">
    <property type="entry name" value="AH/BAR_dom_sf"/>
</dbReference>
<dbReference type="GO" id="GO:0007165">
    <property type="term" value="P:signal transduction"/>
    <property type="evidence" value="ECO:0007669"/>
    <property type="project" value="InterPro"/>
</dbReference>
<reference evidence="6" key="1">
    <citation type="journal article" date="2017" name="Mycologia">
        <title>Fusarium algeriense, sp. nov., a novel toxigenic crown rot pathogen of durum wheat from Algeria is nested in the Fusarium burgessii species complex.</title>
        <authorList>
            <person name="Laraba I."/>
            <person name="Keddad A."/>
            <person name="Boureghda H."/>
            <person name="Abdallah N."/>
            <person name="Vaughan M.M."/>
            <person name="Proctor R.H."/>
            <person name="Busman M."/>
            <person name="O'Donnell K."/>
        </authorList>
    </citation>
    <scope>NUCLEOTIDE SEQUENCE</scope>
    <source>
        <strain evidence="6">NRRL 25174</strain>
    </source>
</reference>
<dbReference type="Pfam" id="PF00611">
    <property type="entry name" value="FCH"/>
    <property type="match status" value="1"/>
</dbReference>
<evidence type="ECO:0000256" key="3">
    <source>
        <dbReference type="SAM" id="MobiDB-lite"/>
    </source>
</evidence>
<dbReference type="FunFam" id="1.20.1270.60:FF:000063">
    <property type="entry name" value="Rho GTPase activator"/>
    <property type="match status" value="1"/>
</dbReference>
<dbReference type="GO" id="GO:0005938">
    <property type="term" value="C:cell cortex"/>
    <property type="evidence" value="ECO:0007669"/>
    <property type="project" value="UniProtKB-ARBA"/>
</dbReference>
<dbReference type="PROSITE" id="PS50238">
    <property type="entry name" value="RHOGAP"/>
    <property type="match status" value="1"/>
</dbReference>
<dbReference type="InterPro" id="IPR050729">
    <property type="entry name" value="Rho-GAP"/>
</dbReference>
<dbReference type="PANTHER" id="PTHR23176">
    <property type="entry name" value="RHO/RAC/CDC GTPASE-ACTIVATING PROTEIN"/>
    <property type="match status" value="1"/>
</dbReference>
<accession>A0A9P5AJM1</accession>
<dbReference type="InterPro" id="IPR008936">
    <property type="entry name" value="Rho_GTPase_activation_prot"/>
</dbReference>
<evidence type="ECO:0000259" key="5">
    <source>
        <dbReference type="PROSITE" id="PS51741"/>
    </source>
</evidence>
<keyword evidence="7" id="KW-1185">Reference proteome</keyword>
<dbReference type="InterPro" id="IPR000198">
    <property type="entry name" value="RhoGAP_dom"/>
</dbReference>
<comment type="caution">
    <text evidence="6">The sequence shown here is derived from an EMBL/GenBank/DDBJ whole genome shotgun (WGS) entry which is preliminary data.</text>
</comment>